<sequence length="193" mass="22451">MNSCRSIYNSYPPVSVRQDCLMELAPRFQNELYKAQVDITGRSLGGLLLIKKMPDSSTRIVFSTEMGVKFFDFEFRENGEFKVVDILKKLNRKPVISALRQDFEILLMQERGKIPERILEHGNYLYHGYSKGKKQAWYLTDKNCQNLVGAELSSTRKPLVRLNYFYQGTGNPDSIQIRHLNFSFNIALKKLER</sequence>
<accession>A0ABS9BL31</accession>
<gene>
    <name evidence="1" type="ORF">L0U88_13855</name>
</gene>
<protein>
    <submittedName>
        <fullName evidence="1">Uncharacterized protein</fullName>
    </submittedName>
</protein>
<proteinExistence type="predicted"/>
<evidence type="ECO:0000313" key="2">
    <source>
        <dbReference type="Proteomes" id="UP001200145"/>
    </source>
</evidence>
<dbReference type="Proteomes" id="UP001200145">
    <property type="component" value="Unassembled WGS sequence"/>
</dbReference>
<reference evidence="1 2" key="1">
    <citation type="submission" date="2022-01" db="EMBL/GenBank/DDBJ databases">
        <title>Flavihumibacter sp. nov., isolated from sediment of a river.</title>
        <authorList>
            <person name="Liu H."/>
        </authorList>
    </citation>
    <scope>NUCLEOTIDE SEQUENCE [LARGE SCALE GENOMIC DNA]</scope>
    <source>
        <strain evidence="1 2">RY-1</strain>
    </source>
</reference>
<name>A0ABS9BL31_9BACT</name>
<dbReference type="RefSeq" id="WP_234866667.1">
    <property type="nucleotide sequence ID" value="NZ_JAKEVY010000003.1"/>
</dbReference>
<comment type="caution">
    <text evidence="1">The sequence shown here is derived from an EMBL/GenBank/DDBJ whole genome shotgun (WGS) entry which is preliminary data.</text>
</comment>
<organism evidence="1 2">
    <name type="scientific">Flavihumibacter fluminis</name>
    <dbReference type="NCBI Taxonomy" id="2909236"/>
    <lineage>
        <taxon>Bacteria</taxon>
        <taxon>Pseudomonadati</taxon>
        <taxon>Bacteroidota</taxon>
        <taxon>Chitinophagia</taxon>
        <taxon>Chitinophagales</taxon>
        <taxon>Chitinophagaceae</taxon>
        <taxon>Flavihumibacter</taxon>
    </lineage>
</organism>
<keyword evidence="2" id="KW-1185">Reference proteome</keyword>
<dbReference type="EMBL" id="JAKEVY010000003">
    <property type="protein sequence ID" value="MCF1715718.1"/>
    <property type="molecule type" value="Genomic_DNA"/>
</dbReference>
<evidence type="ECO:0000313" key="1">
    <source>
        <dbReference type="EMBL" id="MCF1715718.1"/>
    </source>
</evidence>